<comment type="cofactor">
    <cofactor evidence="15">
        <name>Zn(2+)</name>
        <dbReference type="ChEBI" id="CHEBI:29105"/>
    </cofactor>
    <text evidence="15">Binds 1 zinc ion per subunit.</text>
</comment>
<dbReference type="Pfam" id="PF00004">
    <property type="entry name" value="AAA"/>
    <property type="match status" value="1"/>
</dbReference>
<feature type="transmembrane region" description="Helical" evidence="15">
    <location>
        <begin position="12"/>
        <end position="30"/>
    </location>
</feature>
<dbReference type="InterPro" id="IPR003593">
    <property type="entry name" value="AAA+_ATPase"/>
</dbReference>
<dbReference type="InterPro" id="IPR003959">
    <property type="entry name" value="ATPase_AAA_core"/>
</dbReference>
<comment type="subcellular location">
    <subcellularLocation>
        <location evidence="15">Cell inner membrane</location>
        <topology evidence="15">Multi-pass membrane protein</topology>
        <orientation evidence="15">Cytoplasmic side</orientation>
    </subcellularLocation>
    <subcellularLocation>
        <location evidence="1">Membrane</location>
    </subcellularLocation>
</comment>
<comment type="function">
    <text evidence="15">Acts as a processive, ATP-dependent zinc metallopeptidase for both cytoplasmic and membrane proteins. Plays a role in the quality control of integral membrane proteins.</text>
</comment>
<evidence type="ECO:0000259" key="17">
    <source>
        <dbReference type="SMART" id="SM00382"/>
    </source>
</evidence>
<keyword evidence="4 15" id="KW-0645">Protease</keyword>
<dbReference type="GO" id="GO:0016887">
    <property type="term" value="F:ATP hydrolysis activity"/>
    <property type="evidence" value="ECO:0007669"/>
    <property type="project" value="UniProtKB-UniRule"/>
</dbReference>
<evidence type="ECO:0000256" key="8">
    <source>
        <dbReference type="ARBA" id="ARBA00022801"/>
    </source>
</evidence>
<dbReference type="GO" id="GO:0005524">
    <property type="term" value="F:ATP binding"/>
    <property type="evidence" value="ECO:0007669"/>
    <property type="project" value="UniProtKB-UniRule"/>
</dbReference>
<evidence type="ECO:0000256" key="7">
    <source>
        <dbReference type="ARBA" id="ARBA00022741"/>
    </source>
</evidence>
<dbReference type="PANTHER" id="PTHR23076:SF97">
    <property type="entry name" value="ATP-DEPENDENT ZINC METALLOPROTEASE YME1L1"/>
    <property type="match status" value="1"/>
</dbReference>
<keyword evidence="5 15" id="KW-0812">Transmembrane</keyword>
<keyword evidence="3 15" id="KW-1003">Cell membrane</keyword>
<dbReference type="GO" id="GO:0006508">
    <property type="term" value="P:proteolysis"/>
    <property type="evidence" value="ECO:0007669"/>
    <property type="project" value="UniProtKB-KW"/>
</dbReference>
<feature type="binding site" evidence="15">
    <location>
        <position position="429"/>
    </location>
    <ligand>
        <name>Zn(2+)</name>
        <dbReference type="ChEBI" id="CHEBI:29105"/>
        <note>catalytic</note>
    </ligand>
</feature>
<evidence type="ECO:0000256" key="5">
    <source>
        <dbReference type="ARBA" id="ARBA00022692"/>
    </source>
</evidence>
<evidence type="ECO:0000256" key="16">
    <source>
        <dbReference type="RuleBase" id="RU003651"/>
    </source>
</evidence>
<evidence type="ECO:0000256" key="12">
    <source>
        <dbReference type="ARBA" id="ARBA00023049"/>
    </source>
</evidence>
<feature type="binding site" evidence="15">
    <location>
        <position position="501"/>
    </location>
    <ligand>
        <name>Zn(2+)</name>
        <dbReference type="ChEBI" id="CHEBI:29105"/>
        <note>catalytic</note>
    </ligand>
</feature>
<dbReference type="FunFam" id="3.40.50.300:FF:000001">
    <property type="entry name" value="ATP-dependent zinc metalloprotease FtsH"/>
    <property type="match status" value="1"/>
</dbReference>
<dbReference type="InterPro" id="IPR000642">
    <property type="entry name" value="Peptidase_M41"/>
</dbReference>
<evidence type="ECO:0000256" key="14">
    <source>
        <dbReference type="ARBA" id="ARBA00061570"/>
    </source>
</evidence>
<dbReference type="GO" id="GO:0008270">
    <property type="term" value="F:zinc ion binding"/>
    <property type="evidence" value="ECO:0007669"/>
    <property type="project" value="UniProtKB-UniRule"/>
</dbReference>
<dbReference type="STRING" id="889378.Spiaf_1873"/>
<dbReference type="KEGG" id="sfc:Spiaf_1873"/>
<keyword evidence="12 15" id="KW-0482">Metalloprotease</keyword>
<dbReference type="EC" id="3.4.24.-" evidence="15"/>
<evidence type="ECO:0000256" key="13">
    <source>
        <dbReference type="ARBA" id="ARBA00023136"/>
    </source>
</evidence>
<dbReference type="GO" id="GO:0004176">
    <property type="term" value="F:ATP-dependent peptidase activity"/>
    <property type="evidence" value="ECO:0007669"/>
    <property type="project" value="InterPro"/>
</dbReference>
<dbReference type="eggNOG" id="COG0465">
    <property type="taxonomic scope" value="Bacteria"/>
</dbReference>
<dbReference type="Proteomes" id="UP000007383">
    <property type="component" value="Chromosome"/>
</dbReference>
<feature type="domain" description="AAA+ ATPase" evidence="17">
    <location>
        <begin position="195"/>
        <end position="334"/>
    </location>
</feature>
<dbReference type="GO" id="GO:0005886">
    <property type="term" value="C:plasma membrane"/>
    <property type="evidence" value="ECO:0007669"/>
    <property type="project" value="UniProtKB-SubCell"/>
</dbReference>
<dbReference type="InterPro" id="IPR011546">
    <property type="entry name" value="Pept_M41_FtsH_extracell"/>
</dbReference>
<dbReference type="FunFam" id="1.20.58.760:FF:000001">
    <property type="entry name" value="ATP-dependent zinc metalloprotease FtsH"/>
    <property type="match status" value="1"/>
</dbReference>
<evidence type="ECO:0000256" key="1">
    <source>
        <dbReference type="ARBA" id="ARBA00004370"/>
    </source>
</evidence>
<reference evidence="19" key="1">
    <citation type="journal article" date="2013" name="Stand. Genomic Sci.">
        <title>Complete genome sequence of the halophilic bacterium Spirochaeta africana type strain (Z-7692(T)) from the alkaline Lake Magadi in the East African Rift.</title>
        <authorList>
            <person name="Liolos K."/>
            <person name="Abt B."/>
            <person name="Scheuner C."/>
            <person name="Teshima H."/>
            <person name="Held B."/>
            <person name="Lapidus A."/>
            <person name="Nolan M."/>
            <person name="Lucas S."/>
            <person name="Deshpande S."/>
            <person name="Cheng J.F."/>
            <person name="Tapia R."/>
            <person name="Goodwin L.A."/>
            <person name="Pitluck S."/>
            <person name="Pagani I."/>
            <person name="Ivanova N."/>
            <person name="Mavromatis K."/>
            <person name="Mikhailova N."/>
            <person name="Huntemann M."/>
            <person name="Pati A."/>
            <person name="Chen A."/>
            <person name="Palaniappan K."/>
            <person name="Land M."/>
            <person name="Rohde M."/>
            <person name="Tindall B.J."/>
            <person name="Detter J.C."/>
            <person name="Goker M."/>
            <person name="Bristow J."/>
            <person name="Eisen J.A."/>
            <person name="Markowitz V."/>
            <person name="Hugenholtz P."/>
            <person name="Woyke T."/>
            <person name="Klenk H.P."/>
            <person name="Kyrpides N.C."/>
        </authorList>
    </citation>
    <scope>NUCLEOTIDE SEQUENCE</scope>
    <source>
        <strain evidence="19">ATCC 700263 / DSM 8902 / Z-7692</strain>
    </source>
</reference>
<feature type="transmembrane region" description="Helical" evidence="15">
    <location>
        <begin position="110"/>
        <end position="131"/>
    </location>
</feature>
<evidence type="ECO:0000256" key="11">
    <source>
        <dbReference type="ARBA" id="ARBA00022989"/>
    </source>
</evidence>
<feature type="active site" evidence="15">
    <location>
        <position position="426"/>
    </location>
</feature>
<name>H9UK85_SPIAZ</name>
<dbReference type="InterPro" id="IPR005936">
    <property type="entry name" value="FtsH"/>
</dbReference>
<comment type="similarity">
    <text evidence="14 15">In the central section; belongs to the AAA ATPase family.</text>
</comment>
<evidence type="ECO:0000256" key="15">
    <source>
        <dbReference type="HAMAP-Rule" id="MF_01458"/>
    </source>
</evidence>
<keyword evidence="7 15" id="KW-0547">Nucleotide-binding</keyword>
<feature type="binding site" evidence="15">
    <location>
        <begin position="203"/>
        <end position="210"/>
    </location>
    <ligand>
        <name>ATP</name>
        <dbReference type="ChEBI" id="CHEBI:30616"/>
    </ligand>
</feature>
<dbReference type="SUPFAM" id="SSF140990">
    <property type="entry name" value="FtsH protease domain-like"/>
    <property type="match status" value="1"/>
</dbReference>
<dbReference type="GO" id="GO:0030163">
    <property type="term" value="P:protein catabolic process"/>
    <property type="evidence" value="ECO:0007669"/>
    <property type="project" value="UniProtKB-UniRule"/>
</dbReference>
<dbReference type="PATRIC" id="fig|889378.3.peg.1862"/>
<proteinExistence type="inferred from homology"/>
<evidence type="ECO:0000256" key="2">
    <source>
        <dbReference type="ARBA" id="ARBA00010044"/>
    </source>
</evidence>
<accession>H9UK85</accession>
<dbReference type="InterPro" id="IPR041569">
    <property type="entry name" value="AAA_lid_3"/>
</dbReference>
<gene>
    <name evidence="15" type="primary">ftsH</name>
    <name evidence="18" type="ordered locus">Spiaf_1873</name>
</gene>
<dbReference type="Gene3D" id="1.20.58.760">
    <property type="entry name" value="Peptidase M41"/>
    <property type="match status" value="1"/>
</dbReference>
<dbReference type="OrthoDB" id="9809379at2"/>
<comment type="similarity">
    <text evidence="2 15">In the C-terminal section; belongs to the peptidase M41 family.</text>
</comment>
<evidence type="ECO:0000256" key="9">
    <source>
        <dbReference type="ARBA" id="ARBA00022833"/>
    </source>
</evidence>
<dbReference type="Pfam" id="PF17862">
    <property type="entry name" value="AAA_lid_3"/>
    <property type="match status" value="1"/>
</dbReference>
<dbReference type="Gene3D" id="1.10.8.60">
    <property type="match status" value="1"/>
</dbReference>
<dbReference type="RefSeq" id="WP_014455911.1">
    <property type="nucleotide sequence ID" value="NC_017098.1"/>
</dbReference>
<sequence length="612" mass="67337">MSADLHTVRRRRIFWGIVTGLAIFTLYGLLAGGRAGSQELTYSQVRRAVEAGWIDAIEIIGEQELRGTIQRPGGPAVSFHSRIPYLDDGLMNLLLAAEVEVVGRPEPLRIGAVLLSFLPWVIAVAVLYFLMMRMNSSGGGMSAFGKSRVKRFSAEHAVTVDFAGVAGQHEAKQDLQEVVEFLRHPQRFSQIGARIPKGVLLTGMPGTGKTLLAKAVAGEAGVAFFHISGSDFVEMFVGVGASRVRDLFETGRRHAPCIIFIDELDAVGRSRGAGYGGGHDEREQTLNQMLVEMDGFSTQDGVIIIAATNRPDVLDPALLRPGRFDRQIVVDMPDARERLEILKIHIRGIPVAPEVDLDLLSRGTTGSSGADLANLVNEAALHAARHNRLVVTAADFEEARDKVLMGTARRTRMVSPSERESTAYHEAGHALLHLLLPHADPLHKVTIVPRGRALGVAMSLPEEDVYTYGAPWLRDRIKITYGGMLAEQIVYGQTTTGVQNDLQQATELARKMVTRWGMSGLGPVAFGQDETPIFLGREIAAHQDYSEATAAAIDEEMRKILRECYQEARKLMEDHVDMLHTMVQALMEQETLHESEVRELLQIPPRTQDESR</sequence>
<dbReference type="Gene3D" id="3.30.720.210">
    <property type="match status" value="1"/>
</dbReference>
<evidence type="ECO:0000256" key="6">
    <source>
        <dbReference type="ARBA" id="ARBA00022723"/>
    </source>
</evidence>
<keyword evidence="9 15" id="KW-0862">Zinc</keyword>
<evidence type="ECO:0000256" key="10">
    <source>
        <dbReference type="ARBA" id="ARBA00022840"/>
    </source>
</evidence>
<dbReference type="InterPro" id="IPR037219">
    <property type="entry name" value="Peptidase_M41-like"/>
</dbReference>
<dbReference type="HAMAP" id="MF_01458">
    <property type="entry name" value="FtsH"/>
    <property type="match status" value="1"/>
</dbReference>
<dbReference type="FunFam" id="1.10.8.60:FF:000001">
    <property type="entry name" value="ATP-dependent zinc metalloprotease FtsH"/>
    <property type="match status" value="1"/>
</dbReference>
<keyword evidence="11 15" id="KW-1133">Transmembrane helix</keyword>
<comment type="subunit">
    <text evidence="15">Homohexamer.</text>
</comment>
<keyword evidence="15" id="KW-0997">Cell inner membrane</keyword>
<dbReference type="SUPFAM" id="SSF52540">
    <property type="entry name" value="P-loop containing nucleoside triphosphate hydrolases"/>
    <property type="match status" value="1"/>
</dbReference>
<evidence type="ECO:0000256" key="3">
    <source>
        <dbReference type="ARBA" id="ARBA00022475"/>
    </source>
</evidence>
<keyword evidence="13 15" id="KW-0472">Membrane</keyword>
<dbReference type="AlphaFoldDB" id="H9UK85"/>
<dbReference type="Pfam" id="PF06480">
    <property type="entry name" value="FtsH_ext"/>
    <property type="match status" value="1"/>
</dbReference>
<dbReference type="PROSITE" id="PS00674">
    <property type="entry name" value="AAA"/>
    <property type="match status" value="1"/>
</dbReference>
<feature type="binding site" evidence="15">
    <location>
        <position position="425"/>
    </location>
    <ligand>
        <name>Zn(2+)</name>
        <dbReference type="ChEBI" id="CHEBI:29105"/>
        <note>catalytic</note>
    </ligand>
</feature>
<keyword evidence="19" id="KW-1185">Reference proteome</keyword>
<dbReference type="PANTHER" id="PTHR23076">
    <property type="entry name" value="METALLOPROTEASE M41 FTSH"/>
    <property type="match status" value="1"/>
</dbReference>
<dbReference type="InterPro" id="IPR027417">
    <property type="entry name" value="P-loop_NTPase"/>
</dbReference>
<dbReference type="HOGENOM" id="CLU_000688_16_0_12"/>
<comment type="similarity">
    <text evidence="16">Belongs to the AAA ATPase family.</text>
</comment>
<protein>
    <recommendedName>
        <fullName evidence="15">ATP-dependent zinc metalloprotease FtsH</fullName>
        <ecNumber evidence="15">3.4.24.-</ecNumber>
    </recommendedName>
</protein>
<keyword evidence="6 15" id="KW-0479">Metal-binding</keyword>
<dbReference type="InterPro" id="IPR003960">
    <property type="entry name" value="ATPase_AAA_CS"/>
</dbReference>
<dbReference type="Gene3D" id="3.40.50.300">
    <property type="entry name" value="P-loop containing nucleotide triphosphate hydrolases"/>
    <property type="match status" value="1"/>
</dbReference>
<dbReference type="Pfam" id="PF01434">
    <property type="entry name" value="Peptidase_M41"/>
    <property type="match status" value="1"/>
</dbReference>
<dbReference type="GO" id="GO:0004222">
    <property type="term" value="F:metalloendopeptidase activity"/>
    <property type="evidence" value="ECO:0007669"/>
    <property type="project" value="InterPro"/>
</dbReference>
<evidence type="ECO:0000256" key="4">
    <source>
        <dbReference type="ARBA" id="ARBA00022670"/>
    </source>
</evidence>
<keyword evidence="8 15" id="KW-0378">Hydrolase</keyword>
<dbReference type="CDD" id="cd19501">
    <property type="entry name" value="RecA-like_FtsH"/>
    <property type="match status" value="1"/>
</dbReference>
<dbReference type="SMART" id="SM00382">
    <property type="entry name" value="AAA"/>
    <property type="match status" value="1"/>
</dbReference>
<organism evidence="18 19">
    <name type="scientific">Spirochaeta africana (strain ATCC 700263 / DSM 8902 / Z-7692)</name>
    <dbReference type="NCBI Taxonomy" id="889378"/>
    <lineage>
        <taxon>Bacteria</taxon>
        <taxon>Pseudomonadati</taxon>
        <taxon>Spirochaetota</taxon>
        <taxon>Spirochaetia</taxon>
        <taxon>Spirochaetales</taxon>
        <taxon>Spirochaetaceae</taxon>
        <taxon>Spirochaeta</taxon>
    </lineage>
</organism>
<keyword evidence="10 15" id="KW-0067">ATP-binding</keyword>
<dbReference type="NCBIfam" id="TIGR01241">
    <property type="entry name" value="FtsH_fam"/>
    <property type="match status" value="1"/>
</dbReference>
<dbReference type="EMBL" id="CP003282">
    <property type="protein sequence ID" value="AFG37928.1"/>
    <property type="molecule type" value="Genomic_DNA"/>
</dbReference>
<evidence type="ECO:0000313" key="18">
    <source>
        <dbReference type="EMBL" id="AFG37928.1"/>
    </source>
</evidence>
<evidence type="ECO:0000313" key="19">
    <source>
        <dbReference type="Proteomes" id="UP000007383"/>
    </source>
</evidence>